<dbReference type="STRING" id="349307.Mthe_1073"/>
<dbReference type="RefSeq" id="WP_011696250.1">
    <property type="nucleotide sequence ID" value="NC_008553.1"/>
</dbReference>
<feature type="domain" description="Glycosyltransferase subfamily 4-like N-terminal" evidence="3">
    <location>
        <begin position="17"/>
        <end position="198"/>
    </location>
</feature>
<dbReference type="KEGG" id="mtp:Mthe_1073"/>
<dbReference type="CDD" id="cd03801">
    <property type="entry name" value="GT4_PimA-like"/>
    <property type="match status" value="1"/>
</dbReference>
<evidence type="ECO:0000259" key="3">
    <source>
        <dbReference type="Pfam" id="PF13439"/>
    </source>
</evidence>
<keyword evidence="5" id="KW-1185">Reference proteome</keyword>
<name>A0B833_METTP</name>
<dbReference type="PANTHER" id="PTHR46401:SF2">
    <property type="entry name" value="GLYCOSYLTRANSFERASE WBBK-RELATED"/>
    <property type="match status" value="1"/>
</dbReference>
<sequence length="1261" mass="143502">MRMVIDLQGAQTQSRFRGIGRYSLSIAQAIARNREDHEILIALNGMFPETIEPIRAAFVGLLPPENIRVWYAPGPVRESQPGNDLRRAAAERIREAFLASLEPDVILVTSLFEGFVDDAVTSIGIFDLRTPTVVALHDLIPLLNPDHYLRDNPAYKQYYLRKIYHLKRAHAWLAVSDSSARDAITALGIPPDRVFTTYEACDERFRPIDISDEQKTELFSKYSISRPFVMCAPGGTDPRKNLDRLIRAFARLPDDLRRDHQLVIVSTIDPEDKKRLEDIARDAHLEKDKLVITGYVTDEDLLKLYNLCRLFVFPSWHEGFGLPPLEAMACGAPVIASSTSSLPEVIGREDALFDPFSVESISSKMAVVLLNEDLRQDLIRHGLQQAKRFSWNECARKVIGAVESILSKNKISKRYYQLNKRPLLAYISPLPPERSGISDYSAELLPELAKYYDIEVVVNHPEVTDPWIRACLPIRSVDYFKKNAYRYDRVLYHIGNSPFHHHMFEMLDEYPGVTVLHDFYLGNFKANMEFNGIYPGAWTHSLYESHGYKAVFERFHEEDLEKTIFTYPCNFDAISKSLGIIVHSSYSSKLALKWYGAGKDWAVIPHLRVLPRNVDRIAARKKLGVPQDAFLVCSFGLIAPTKNNHRLLNAWIKSSLSRDRHCQLVFVGENHGGEYGQSLLKTIKESGVQDRVHITGWVDRETFRSYLEAADVAVQLRTRSRGETSGTILDCMSYGLPLIVNAHGSSAELPDDAVYMLPDDFRDEELVEALELLWRDAERRESLGRRAREVISANHAPSRCAKQYCEAIERFYERARTGTRALIESIAELDGMPSDDKFVAALADCIARSLPRKHPARQIFVDVSAIVQCDLRTGVERVTRGILRCLLLDPPEGYRVEPVYASPAHGYRYARSFTMRFLECPMDLQDDPIEYQAGDIFLGLDLNQYVVTAQSRYLEFLRNAGVKIFFVVYDVLPIQMPEVFPPGTDDLHSKWLSCVCRVSDGVLCISKSVADGVAEWLKSHGPDRLRPLRVEWFHIGADLESSSPTRGLPENASKVLNQIRSRMSFLMVGTIEPRKGYPQAIGAFEMLWMDGADVNLVIVGREGWTHLSDDMRRNIPETVNRLRHHPELGRRLFWLDGISDEYLERVYESCKCLVAASLGEGFGLPLIEAAQHKMPIIARDIPVFREVAGDHAFYFKGDEPSDLASAIKEWLELYREKRHPESEGMRWLTWRESTEMLLQRILEGQSRFDTRSAPEVFSGKS</sequence>
<feature type="domain" description="Glycosyl transferase family 1" evidence="2">
    <location>
        <begin position="616"/>
        <end position="789"/>
    </location>
</feature>
<evidence type="ECO:0000256" key="1">
    <source>
        <dbReference type="ARBA" id="ARBA00022679"/>
    </source>
</evidence>
<dbReference type="CAZy" id="GT4">
    <property type="family name" value="Glycosyltransferase Family 4"/>
</dbReference>
<organism evidence="4 5">
    <name type="scientific">Methanothrix thermoacetophila (strain DSM 6194 / JCM 14653 / NBRC 101360 / PT)</name>
    <name type="common">Methanosaeta thermophila</name>
    <dbReference type="NCBI Taxonomy" id="349307"/>
    <lineage>
        <taxon>Archaea</taxon>
        <taxon>Methanobacteriati</taxon>
        <taxon>Methanobacteriota</taxon>
        <taxon>Stenosarchaea group</taxon>
        <taxon>Methanomicrobia</taxon>
        <taxon>Methanotrichales</taxon>
        <taxon>Methanotrichaceae</taxon>
        <taxon>Methanothrix</taxon>
    </lineage>
</organism>
<dbReference type="InterPro" id="IPR028098">
    <property type="entry name" value="Glyco_trans_4-like_N"/>
</dbReference>
<gene>
    <name evidence="4" type="ordered locus">Mthe_1073</name>
</gene>
<evidence type="ECO:0000313" key="4">
    <source>
        <dbReference type="EMBL" id="ABK14857.1"/>
    </source>
</evidence>
<dbReference type="HOGENOM" id="CLU_005199_0_1_2"/>
<evidence type="ECO:0000259" key="2">
    <source>
        <dbReference type="Pfam" id="PF00534"/>
    </source>
</evidence>
<dbReference type="SUPFAM" id="SSF53756">
    <property type="entry name" value="UDP-Glycosyltransferase/glycogen phosphorylase"/>
    <property type="match status" value="3"/>
</dbReference>
<keyword evidence="1 4" id="KW-0808">Transferase</keyword>
<dbReference type="CDD" id="cd03809">
    <property type="entry name" value="GT4_MtfB-like"/>
    <property type="match status" value="2"/>
</dbReference>
<dbReference type="FunFam" id="3.40.50.2000:FF:000119">
    <property type="entry name" value="Glycosyl transferase group 1"/>
    <property type="match status" value="1"/>
</dbReference>
<dbReference type="PANTHER" id="PTHR46401">
    <property type="entry name" value="GLYCOSYLTRANSFERASE WBBK-RELATED"/>
    <property type="match status" value="1"/>
</dbReference>
<accession>A0B833</accession>
<dbReference type="AlphaFoldDB" id="A0B833"/>
<dbReference type="Gene3D" id="3.40.50.2000">
    <property type="entry name" value="Glycogen Phosphorylase B"/>
    <property type="match status" value="4"/>
</dbReference>
<feature type="domain" description="Glycosyl transferase family 1" evidence="2">
    <location>
        <begin position="218"/>
        <end position="382"/>
    </location>
</feature>
<dbReference type="EMBL" id="CP000477">
    <property type="protein sequence ID" value="ABK14857.1"/>
    <property type="molecule type" value="Genomic_DNA"/>
</dbReference>
<dbReference type="Pfam" id="PF13439">
    <property type="entry name" value="Glyco_transf_4"/>
    <property type="match status" value="1"/>
</dbReference>
<protein>
    <submittedName>
        <fullName evidence="4">Glycosyl transferase, group 1</fullName>
    </submittedName>
</protein>
<dbReference type="OrthoDB" id="109596at2157"/>
<feature type="domain" description="Glycosyl transferase family 1" evidence="2">
    <location>
        <begin position="1064"/>
        <end position="1219"/>
    </location>
</feature>
<dbReference type="GO" id="GO:0016757">
    <property type="term" value="F:glycosyltransferase activity"/>
    <property type="evidence" value="ECO:0007669"/>
    <property type="project" value="InterPro"/>
</dbReference>
<dbReference type="InterPro" id="IPR001296">
    <property type="entry name" value="Glyco_trans_1"/>
</dbReference>
<proteinExistence type="predicted"/>
<dbReference type="GeneID" id="4461798"/>
<dbReference type="Pfam" id="PF00534">
    <property type="entry name" value="Glycos_transf_1"/>
    <property type="match status" value="3"/>
</dbReference>
<reference evidence="4 5" key="1">
    <citation type="submission" date="2006-10" db="EMBL/GenBank/DDBJ databases">
        <title>Complete sequence of Methanosaeta thermophila PT.</title>
        <authorList>
            <consortium name="US DOE Joint Genome Institute"/>
            <person name="Copeland A."/>
            <person name="Lucas S."/>
            <person name="Lapidus A."/>
            <person name="Barry K."/>
            <person name="Detter J.C."/>
            <person name="Glavina del Rio T."/>
            <person name="Hammon N."/>
            <person name="Israni S."/>
            <person name="Pitluck S."/>
            <person name="Chain P."/>
            <person name="Malfatti S."/>
            <person name="Shin M."/>
            <person name="Vergez L."/>
            <person name="Schmutz J."/>
            <person name="Larimer F."/>
            <person name="Land M."/>
            <person name="Hauser L."/>
            <person name="Kyrpides N."/>
            <person name="Kim E."/>
            <person name="Smith K.S."/>
            <person name="Ingram-Smith C."/>
            <person name="Richardson P."/>
        </authorList>
    </citation>
    <scope>NUCLEOTIDE SEQUENCE [LARGE SCALE GENOMIC DNA]</scope>
    <source>
        <strain evidence="5">DSM 6194 / JCM 14653 / NBRC 101360 / PT</strain>
    </source>
</reference>
<dbReference type="Proteomes" id="UP000000674">
    <property type="component" value="Chromosome"/>
</dbReference>
<evidence type="ECO:0000313" key="5">
    <source>
        <dbReference type="Proteomes" id="UP000000674"/>
    </source>
</evidence>